<proteinExistence type="predicted"/>
<accession>A0A6I4UZN6</accession>
<protein>
    <submittedName>
        <fullName evidence="1">Uncharacterized protein</fullName>
    </submittedName>
</protein>
<comment type="caution">
    <text evidence="1">The sequence shown here is derived from an EMBL/GenBank/DDBJ whole genome shotgun (WGS) entry which is preliminary data.</text>
</comment>
<name>A0A6I4UZN6_9SPHN</name>
<dbReference type="EMBL" id="WTYP01000001">
    <property type="protein sequence ID" value="MXP46020.1"/>
    <property type="molecule type" value="Genomic_DNA"/>
</dbReference>
<dbReference type="RefSeq" id="WP_160729301.1">
    <property type="nucleotide sequence ID" value="NZ_WTYP01000001.1"/>
</dbReference>
<dbReference type="Proteomes" id="UP000471435">
    <property type="component" value="Unassembled WGS sequence"/>
</dbReference>
<sequence length="52" mass="5372">MARQSVSQPACVGTSARANLYADARGSIVMRTAHDGTSAQINTYDGSGAERA</sequence>
<gene>
    <name evidence="1" type="ORF">GRI43_01260</name>
</gene>
<reference evidence="1 2" key="1">
    <citation type="submission" date="2019-12" db="EMBL/GenBank/DDBJ databases">
        <title>Genomic-based taxomic classification of the family Erythrobacteraceae.</title>
        <authorList>
            <person name="Xu L."/>
        </authorList>
    </citation>
    <scope>NUCLEOTIDE SEQUENCE [LARGE SCALE GENOMIC DNA]</scope>
    <source>
        <strain evidence="1 2">SW-109</strain>
    </source>
</reference>
<evidence type="ECO:0000313" key="1">
    <source>
        <dbReference type="EMBL" id="MXP46020.1"/>
    </source>
</evidence>
<keyword evidence="2" id="KW-1185">Reference proteome</keyword>
<dbReference type="AlphaFoldDB" id="A0A6I4UZN6"/>
<organism evidence="1 2">
    <name type="scientific">Pontixanthobacter luteolus</name>
    <dbReference type="NCBI Taxonomy" id="295089"/>
    <lineage>
        <taxon>Bacteria</taxon>
        <taxon>Pseudomonadati</taxon>
        <taxon>Pseudomonadota</taxon>
        <taxon>Alphaproteobacteria</taxon>
        <taxon>Sphingomonadales</taxon>
        <taxon>Erythrobacteraceae</taxon>
        <taxon>Pontixanthobacter</taxon>
    </lineage>
</organism>
<evidence type="ECO:0000313" key="2">
    <source>
        <dbReference type="Proteomes" id="UP000471435"/>
    </source>
</evidence>